<dbReference type="GO" id="GO:0030687">
    <property type="term" value="C:preribosome, large subunit precursor"/>
    <property type="evidence" value="ECO:0007669"/>
    <property type="project" value="UniProtKB-UniRule"/>
</dbReference>
<keyword evidence="2 4" id="KW-0698">rRNA processing</keyword>
<sequence>MGRMKKKYESGAATTYISRNKAIRKLQLTLADFRRLCILKGIYPQEPLHKKKVGRGSTAPKTYYHVKDIQFLLHEPLIIKFREFKHFNRRLKKAIAKRNKNAAERVRGNRPTYTLDKIVKERYPNFSDAVRDLDDCLTLCFTFANFPATKRTQVNLIQECRRLTVEFQHFVIASHSLKKVFYSIKGIYYQADVAGETVTWIVPHKFGHDHPSDVDYRIMATFIEFYVTLLSFINYRLYSSLNLHYPPKLTVKLDEDGDEERLTKDETDERVEALTHTLMTSGGEVVDEDAEPDVFENPDNPDRVEQAKVEMQQMKQLQGLFKGCKFFLSREVPRECFTFIIRSCGGEVSWDESVCPGATYQESDESITHQVVDRPKLATQRFSRCYVQPQWVLDSVNARKLLPAKDYFVGAVLPPHLSPFVEEQEGDYVPPEKVKLLRRLQEQDGEEDVPEEEEEESEEEDELEDESSEEEEGEATSKQPPKQKKRKMKEEPAASGKKMKPEMVEAGKAEKVDVTKQLARQQAEEKRLAELMIPKKNRRLYHKINYKKKKISQEAKALTEKREAIDKASKLQKRKQKKLSV</sequence>
<dbReference type="GO" id="GO:0000463">
    <property type="term" value="P:maturation of LSU-rRNA from tricistronic rRNA transcript (SSU-rRNA, 5.8S rRNA, LSU-rRNA)"/>
    <property type="evidence" value="ECO:0007669"/>
    <property type="project" value="UniProtKB-UniRule"/>
</dbReference>
<evidence type="ECO:0000313" key="8">
    <source>
        <dbReference type="Proteomes" id="UP001374579"/>
    </source>
</evidence>
<evidence type="ECO:0000256" key="2">
    <source>
        <dbReference type="ARBA" id="ARBA00022552"/>
    </source>
</evidence>
<feature type="region of interest" description="Disordered" evidence="5">
    <location>
        <begin position="441"/>
        <end position="524"/>
    </location>
</feature>
<evidence type="ECO:0000259" key="6">
    <source>
        <dbReference type="PROSITE" id="PS50172"/>
    </source>
</evidence>
<protein>
    <recommendedName>
        <fullName evidence="4">Pescadillo homolog</fullName>
    </recommendedName>
</protein>
<dbReference type="GO" id="GO:0043021">
    <property type="term" value="F:ribonucleoprotein complex binding"/>
    <property type="evidence" value="ECO:0007669"/>
    <property type="project" value="UniProtKB-UniRule"/>
</dbReference>
<dbReference type="InterPro" id="IPR036420">
    <property type="entry name" value="BRCT_dom_sf"/>
</dbReference>
<keyword evidence="1 4" id="KW-0690">Ribosome biogenesis</keyword>
<keyword evidence="3 4" id="KW-0539">Nucleus</keyword>
<dbReference type="Gene3D" id="3.40.50.10190">
    <property type="entry name" value="BRCT domain"/>
    <property type="match status" value="1"/>
</dbReference>
<organism evidence="7 8">
    <name type="scientific">Littorina saxatilis</name>
    <dbReference type="NCBI Taxonomy" id="31220"/>
    <lineage>
        <taxon>Eukaryota</taxon>
        <taxon>Metazoa</taxon>
        <taxon>Spiralia</taxon>
        <taxon>Lophotrochozoa</taxon>
        <taxon>Mollusca</taxon>
        <taxon>Gastropoda</taxon>
        <taxon>Caenogastropoda</taxon>
        <taxon>Littorinimorpha</taxon>
        <taxon>Littorinoidea</taxon>
        <taxon>Littorinidae</taxon>
        <taxon>Littorina</taxon>
    </lineage>
</organism>
<comment type="subcellular location">
    <subcellularLocation>
        <location evidence="4">Nucleus</location>
        <location evidence="4">Nucleolus</location>
    </subcellularLocation>
    <subcellularLocation>
        <location evidence="4">Nucleus</location>
        <location evidence="4">Nucleoplasm</location>
    </subcellularLocation>
</comment>
<dbReference type="Pfam" id="PF16589">
    <property type="entry name" value="BRCT_2"/>
    <property type="match status" value="1"/>
</dbReference>
<dbReference type="FunFam" id="3.40.50.10190:FF:000002">
    <property type="entry name" value="Pescadillo homolog"/>
    <property type="match status" value="1"/>
</dbReference>
<dbReference type="CDD" id="cd17709">
    <property type="entry name" value="BRCT_pescadillo_like"/>
    <property type="match status" value="1"/>
</dbReference>
<gene>
    <name evidence="7" type="ORF">V1264_022454</name>
</gene>
<dbReference type="InterPro" id="IPR010613">
    <property type="entry name" value="PES"/>
</dbReference>
<dbReference type="GO" id="GO:0005654">
    <property type="term" value="C:nucleoplasm"/>
    <property type="evidence" value="ECO:0007669"/>
    <property type="project" value="UniProtKB-SubCell"/>
</dbReference>
<dbReference type="GO" id="GO:0000466">
    <property type="term" value="P:maturation of 5.8S rRNA from tricistronic rRNA transcript (SSU-rRNA, 5.8S rRNA, LSU-rRNA)"/>
    <property type="evidence" value="ECO:0007669"/>
    <property type="project" value="UniProtKB-UniRule"/>
</dbReference>
<dbReference type="PROSITE" id="PS50172">
    <property type="entry name" value="BRCT"/>
    <property type="match status" value="1"/>
</dbReference>
<name>A0AAN9AKD5_9CAEN</name>
<dbReference type="SMART" id="SM00292">
    <property type="entry name" value="BRCT"/>
    <property type="match status" value="1"/>
</dbReference>
<dbReference type="Proteomes" id="UP001374579">
    <property type="component" value="Unassembled WGS sequence"/>
</dbReference>
<evidence type="ECO:0000256" key="4">
    <source>
        <dbReference type="HAMAP-Rule" id="MF_03028"/>
    </source>
</evidence>
<dbReference type="SUPFAM" id="SSF52113">
    <property type="entry name" value="BRCT domain"/>
    <property type="match status" value="1"/>
</dbReference>
<dbReference type="PANTHER" id="PTHR12221:SF6">
    <property type="entry name" value="PESCADILLO HOMOLOG"/>
    <property type="match status" value="1"/>
</dbReference>
<comment type="caution">
    <text evidence="7">The sequence shown here is derived from an EMBL/GenBank/DDBJ whole genome shotgun (WGS) entry which is preliminary data.</text>
</comment>
<dbReference type="PANTHER" id="PTHR12221">
    <property type="entry name" value="PESCADILLO - RELATED"/>
    <property type="match status" value="1"/>
</dbReference>
<feature type="compositionally biased region" description="Acidic residues" evidence="5">
    <location>
        <begin position="443"/>
        <end position="474"/>
    </location>
</feature>
<comment type="function">
    <text evidence="4">Required for maturation of ribosomal RNAs and formation of the large ribosomal subunit.</text>
</comment>
<evidence type="ECO:0000256" key="3">
    <source>
        <dbReference type="ARBA" id="ARBA00023242"/>
    </source>
</evidence>
<feature type="compositionally biased region" description="Basic and acidic residues" evidence="5">
    <location>
        <begin position="499"/>
        <end position="514"/>
    </location>
</feature>
<dbReference type="EMBL" id="JBAMIC010004070">
    <property type="protein sequence ID" value="KAK7088545.1"/>
    <property type="molecule type" value="Genomic_DNA"/>
</dbReference>
<dbReference type="Pfam" id="PF06732">
    <property type="entry name" value="Pescadillo_N"/>
    <property type="match status" value="1"/>
</dbReference>
<evidence type="ECO:0000256" key="5">
    <source>
        <dbReference type="SAM" id="MobiDB-lite"/>
    </source>
</evidence>
<dbReference type="GO" id="GO:0003723">
    <property type="term" value="F:RNA binding"/>
    <property type="evidence" value="ECO:0007669"/>
    <property type="project" value="TreeGrafter"/>
</dbReference>
<evidence type="ECO:0000313" key="7">
    <source>
        <dbReference type="EMBL" id="KAK7088545.1"/>
    </source>
</evidence>
<dbReference type="GO" id="GO:0070545">
    <property type="term" value="C:PeBoW complex"/>
    <property type="evidence" value="ECO:0007669"/>
    <property type="project" value="TreeGrafter"/>
</dbReference>
<keyword evidence="8" id="KW-1185">Reference proteome</keyword>
<accession>A0AAN9AKD5</accession>
<reference evidence="7 8" key="1">
    <citation type="submission" date="2024-02" db="EMBL/GenBank/DDBJ databases">
        <title>Chromosome-scale genome assembly of the rough periwinkle Littorina saxatilis.</title>
        <authorList>
            <person name="De Jode A."/>
            <person name="Faria R."/>
            <person name="Formenti G."/>
            <person name="Sims Y."/>
            <person name="Smith T.P."/>
            <person name="Tracey A."/>
            <person name="Wood J.M.D."/>
            <person name="Zagrodzka Z.B."/>
            <person name="Johannesson K."/>
            <person name="Butlin R.K."/>
            <person name="Leder E.H."/>
        </authorList>
    </citation>
    <scope>NUCLEOTIDE SEQUENCE [LARGE SCALE GENOMIC DNA]</scope>
    <source>
        <strain evidence="7">Snail1</strain>
        <tissue evidence="7">Muscle</tissue>
    </source>
</reference>
<proteinExistence type="inferred from homology"/>
<feature type="domain" description="BRCT" evidence="6">
    <location>
        <begin position="316"/>
        <end position="409"/>
    </location>
</feature>
<dbReference type="InterPro" id="IPR001357">
    <property type="entry name" value="BRCT_dom"/>
</dbReference>
<dbReference type="HAMAP" id="MF_03028">
    <property type="entry name" value="Pescadillo"/>
    <property type="match status" value="1"/>
</dbReference>
<dbReference type="AlphaFoldDB" id="A0AAN9AKD5"/>
<comment type="similarity">
    <text evidence="4">Belongs to the pescadillo family.</text>
</comment>
<evidence type="ECO:0000256" key="1">
    <source>
        <dbReference type="ARBA" id="ARBA00022517"/>
    </source>
</evidence>